<comment type="function">
    <text evidence="10 12">Specifically methylates the N3 position of the uracil ring of uridine 1498 (m3U1498) in 16S rRNA. Acts on the fully assembled 30S ribosomal subunit.</text>
</comment>
<evidence type="ECO:0000256" key="6">
    <source>
        <dbReference type="ARBA" id="ARBA00022552"/>
    </source>
</evidence>
<dbReference type="InterPro" id="IPR046887">
    <property type="entry name" value="RsmE_PUA-like"/>
</dbReference>
<evidence type="ECO:0000256" key="10">
    <source>
        <dbReference type="ARBA" id="ARBA00025699"/>
    </source>
</evidence>
<dbReference type="EMBL" id="CP047224">
    <property type="protein sequence ID" value="QHD64892.1"/>
    <property type="molecule type" value="Genomic_DNA"/>
</dbReference>
<evidence type="ECO:0000256" key="5">
    <source>
        <dbReference type="ARBA" id="ARBA00022490"/>
    </source>
</evidence>
<keyword evidence="16" id="KW-1185">Reference proteome</keyword>
<dbReference type="InterPro" id="IPR015947">
    <property type="entry name" value="PUA-like_sf"/>
</dbReference>
<comment type="similarity">
    <text evidence="2 12">Belongs to the RNA methyltransferase RsmE family.</text>
</comment>
<keyword evidence="8 12" id="KW-0808">Transferase</keyword>
<evidence type="ECO:0000256" key="3">
    <source>
        <dbReference type="ARBA" id="ARBA00012328"/>
    </source>
</evidence>
<dbReference type="GO" id="GO:0005737">
    <property type="term" value="C:cytoplasm"/>
    <property type="evidence" value="ECO:0007669"/>
    <property type="project" value="UniProtKB-SubCell"/>
</dbReference>
<evidence type="ECO:0000256" key="7">
    <source>
        <dbReference type="ARBA" id="ARBA00022603"/>
    </source>
</evidence>
<keyword evidence="9 12" id="KW-0949">S-adenosyl-L-methionine</keyword>
<evidence type="ECO:0000256" key="12">
    <source>
        <dbReference type="PIRNR" id="PIRNR015601"/>
    </source>
</evidence>
<reference evidence="15 16" key="1">
    <citation type="journal article" date="2020" name="MBio">
        <title>Erratum for Teymournejad et al., 'Isolation and Molecular Analysis of a Novel Neorickettsia Species That Causes Potomac Horse Fever'.</title>
        <authorList>
            <person name="Teymournejad O."/>
            <person name="Lin M."/>
            <person name="Bekebrede H."/>
            <person name="Kamr A."/>
            <person name="Toribio R.E."/>
            <person name="Arroyo L.G."/>
            <person name="Baird J.D."/>
            <person name="Rikihisa Y."/>
        </authorList>
    </citation>
    <scope>NUCLEOTIDE SEQUENCE [LARGE SCALE GENOMIC DNA]</scope>
    <source>
        <strain evidence="15 16">Fin17</strain>
    </source>
</reference>
<dbReference type="PIRSF" id="PIRSF015601">
    <property type="entry name" value="MTase_slr0722"/>
    <property type="match status" value="1"/>
</dbReference>
<feature type="domain" description="Ribosomal RNA small subunit methyltransferase E PUA-like" evidence="14">
    <location>
        <begin position="22"/>
        <end position="56"/>
    </location>
</feature>
<dbReference type="InterPro" id="IPR029028">
    <property type="entry name" value="Alpha/beta_knot_MTases"/>
</dbReference>
<proteinExistence type="inferred from homology"/>
<dbReference type="EC" id="2.1.1.193" evidence="3 12"/>
<dbReference type="SUPFAM" id="SSF75217">
    <property type="entry name" value="alpha/beta knot"/>
    <property type="match status" value="1"/>
</dbReference>
<evidence type="ECO:0000256" key="9">
    <source>
        <dbReference type="ARBA" id="ARBA00022691"/>
    </source>
</evidence>
<dbReference type="NCBIfam" id="TIGR00046">
    <property type="entry name" value="RsmE family RNA methyltransferase"/>
    <property type="match status" value="1"/>
</dbReference>
<dbReference type="SUPFAM" id="SSF88697">
    <property type="entry name" value="PUA domain-like"/>
    <property type="match status" value="1"/>
</dbReference>
<evidence type="ECO:0000256" key="1">
    <source>
        <dbReference type="ARBA" id="ARBA00004496"/>
    </source>
</evidence>
<sequence>MRLTRLFLNVGTIEKGVKIHIDPKKQHYLFTVMRLQKEGQVIVFNGQNGEWIAKVKQNFLVPDVQIQPQTAGYPYEINLCFAIPKHKALKEIVRQATELDVTALRPIYSSHAENKNRDLEKLELWVIEAAQQCRRMSIPTLLPPITLKEVETYHENVFICDETLSDSVICDIPILSSYTIVIGPEGGFSNEELSLIDKKISLGRTILRCSTAATSAIAQVRSVYSHLTRLPK</sequence>
<dbReference type="GO" id="GO:0070475">
    <property type="term" value="P:rRNA base methylation"/>
    <property type="evidence" value="ECO:0007669"/>
    <property type="project" value="TreeGrafter"/>
</dbReference>
<dbReference type="Pfam" id="PF20260">
    <property type="entry name" value="PUA_4"/>
    <property type="match status" value="1"/>
</dbReference>
<evidence type="ECO:0000259" key="13">
    <source>
        <dbReference type="Pfam" id="PF04452"/>
    </source>
</evidence>
<evidence type="ECO:0000256" key="4">
    <source>
        <dbReference type="ARBA" id="ARBA00013673"/>
    </source>
</evidence>
<evidence type="ECO:0000256" key="8">
    <source>
        <dbReference type="ARBA" id="ARBA00022679"/>
    </source>
</evidence>
<protein>
    <recommendedName>
        <fullName evidence="4 12">Ribosomal RNA small subunit methyltransferase E</fullName>
        <ecNumber evidence="3 12">2.1.1.193</ecNumber>
    </recommendedName>
</protein>
<keyword evidence="6 12" id="KW-0698">rRNA processing</keyword>
<reference evidence="15 16" key="2">
    <citation type="journal article" date="2020" name="MBio">
        <title>Isolation and Molecular Analysis of a Novel Neorickettsia Species That Causes Potomac Horse Fever.</title>
        <authorList>
            <person name="Teymournejad O."/>
            <person name="Lin M."/>
            <person name="Bekebrede H."/>
            <person name="Kamr A."/>
            <person name="Toribio R.E."/>
            <person name="Arroyo L.G."/>
            <person name="Baird J.D."/>
            <person name="Rikihisa Y."/>
        </authorList>
    </citation>
    <scope>NUCLEOTIDE SEQUENCE [LARGE SCALE GENOMIC DNA]</scope>
    <source>
        <strain evidence="15 16">Fin17</strain>
    </source>
</reference>
<evidence type="ECO:0000256" key="2">
    <source>
        <dbReference type="ARBA" id="ARBA00005528"/>
    </source>
</evidence>
<evidence type="ECO:0000313" key="16">
    <source>
        <dbReference type="Proteomes" id="UP000464912"/>
    </source>
</evidence>
<keyword evidence="5 12" id="KW-0963">Cytoplasm</keyword>
<gene>
    <name evidence="15" type="ORF">GP480_00135</name>
</gene>
<comment type="catalytic activity">
    <reaction evidence="11 12">
        <text>uridine(1498) in 16S rRNA + S-adenosyl-L-methionine = N(3)-methyluridine(1498) in 16S rRNA + S-adenosyl-L-homocysteine + H(+)</text>
        <dbReference type="Rhea" id="RHEA:42920"/>
        <dbReference type="Rhea" id="RHEA-COMP:10283"/>
        <dbReference type="Rhea" id="RHEA-COMP:10284"/>
        <dbReference type="ChEBI" id="CHEBI:15378"/>
        <dbReference type="ChEBI" id="CHEBI:57856"/>
        <dbReference type="ChEBI" id="CHEBI:59789"/>
        <dbReference type="ChEBI" id="CHEBI:65315"/>
        <dbReference type="ChEBI" id="CHEBI:74502"/>
        <dbReference type="EC" id="2.1.1.193"/>
    </reaction>
</comment>
<dbReference type="Gene3D" id="3.40.1280.10">
    <property type="match status" value="1"/>
</dbReference>
<evidence type="ECO:0000313" key="15">
    <source>
        <dbReference type="EMBL" id="QHD64892.1"/>
    </source>
</evidence>
<evidence type="ECO:0000256" key="11">
    <source>
        <dbReference type="ARBA" id="ARBA00047944"/>
    </source>
</evidence>
<dbReference type="InterPro" id="IPR029026">
    <property type="entry name" value="tRNA_m1G_MTases_N"/>
</dbReference>
<organism evidence="15 16">
    <name type="scientific">Neorickettsia findlayensis</name>
    <dbReference type="NCBI Taxonomy" id="2686014"/>
    <lineage>
        <taxon>Bacteria</taxon>
        <taxon>Pseudomonadati</taxon>
        <taxon>Pseudomonadota</taxon>
        <taxon>Alphaproteobacteria</taxon>
        <taxon>Rickettsiales</taxon>
        <taxon>Anaplasmataceae</taxon>
        <taxon>Neorickettsia</taxon>
    </lineage>
</organism>
<dbReference type="KEGG" id="nef:GP480_00135"/>
<dbReference type="AlphaFoldDB" id="A0A6P1G9B5"/>
<dbReference type="InterPro" id="IPR006700">
    <property type="entry name" value="RsmE"/>
</dbReference>
<dbReference type="RefSeq" id="WP_160094776.1">
    <property type="nucleotide sequence ID" value="NZ_CP047224.1"/>
</dbReference>
<evidence type="ECO:0000259" key="14">
    <source>
        <dbReference type="Pfam" id="PF20260"/>
    </source>
</evidence>
<dbReference type="CDD" id="cd18084">
    <property type="entry name" value="RsmE-like"/>
    <property type="match status" value="1"/>
</dbReference>
<dbReference type="Gene3D" id="2.40.240.20">
    <property type="entry name" value="Hypothetical PUA domain-like, domain 1"/>
    <property type="match status" value="1"/>
</dbReference>
<feature type="domain" description="Ribosomal RNA small subunit methyltransferase E methyltransferase" evidence="13">
    <location>
        <begin position="74"/>
        <end position="219"/>
    </location>
</feature>
<dbReference type="PANTHER" id="PTHR30027:SF3">
    <property type="entry name" value="16S RRNA (URACIL(1498)-N(3))-METHYLTRANSFERASE"/>
    <property type="match status" value="1"/>
</dbReference>
<name>A0A6P1G9B5_9RICK</name>
<dbReference type="Proteomes" id="UP000464912">
    <property type="component" value="Chromosome"/>
</dbReference>
<dbReference type="PANTHER" id="PTHR30027">
    <property type="entry name" value="RIBOSOMAL RNA SMALL SUBUNIT METHYLTRANSFERASE E"/>
    <property type="match status" value="1"/>
</dbReference>
<keyword evidence="7 12" id="KW-0489">Methyltransferase</keyword>
<comment type="subcellular location">
    <subcellularLocation>
        <location evidence="1 12">Cytoplasm</location>
    </subcellularLocation>
</comment>
<dbReference type="InterPro" id="IPR046886">
    <property type="entry name" value="RsmE_MTase_dom"/>
</dbReference>
<dbReference type="GO" id="GO:0070042">
    <property type="term" value="F:rRNA (uridine-N3-)-methyltransferase activity"/>
    <property type="evidence" value="ECO:0007669"/>
    <property type="project" value="TreeGrafter"/>
</dbReference>
<dbReference type="Pfam" id="PF04452">
    <property type="entry name" value="Methyltrans_RNA"/>
    <property type="match status" value="1"/>
</dbReference>
<accession>A0A6P1G9B5</accession>